<dbReference type="Pfam" id="PF13539">
    <property type="entry name" value="Peptidase_M15_4"/>
    <property type="match status" value="1"/>
</dbReference>
<dbReference type="Gene3D" id="3.30.1380.10">
    <property type="match status" value="1"/>
</dbReference>
<accession>A0ABR7I7J5</accession>
<keyword evidence="3" id="KW-1185">Reference proteome</keyword>
<evidence type="ECO:0000259" key="1">
    <source>
        <dbReference type="Pfam" id="PF13539"/>
    </source>
</evidence>
<dbReference type="SUPFAM" id="SSF55166">
    <property type="entry name" value="Hedgehog/DD-peptidase"/>
    <property type="match status" value="1"/>
</dbReference>
<comment type="caution">
    <text evidence="2">The sequence shown here is derived from an EMBL/GenBank/DDBJ whole genome shotgun (WGS) entry which is preliminary data.</text>
</comment>
<evidence type="ECO:0000313" key="3">
    <source>
        <dbReference type="Proteomes" id="UP000621540"/>
    </source>
</evidence>
<dbReference type="EMBL" id="JACOQH010000001">
    <property type="protein sequence ID" value="MBC5752913.1"/>
    <property type="molecule type" value="Genomic_DNA"/>
</dbReference>
<dbReference type="Proteomes" id="UP000621540">
    <property type="component" value="Unassembled WGS sequence"/>
</dbReference>
<reference evidence="2 3" key="1">
    <citation type="submission" date="2020-08" db="EMBL/GenBank/DDBJ databases">
        <title>Genome public.</title>
        <authorList>
            <person name="Liu C."/>
            <person name="Sun Q."/>
        </authorList>
    </citation>
    <scope>NUCLEOTIDE SEQUENCE [LARGE SCALE GENOMIC DNA]</scope>
    <source>
        <strain evidence="2 3">BX0805</strain>
    </source>
</reference>
<dbReference type="InterPro" id="IPR009045">
    <property type="entry name" value="Zn_M74/Hedgehog-like"/>
</dbReference>
<protein>
    <submittedName>
        <fullName evidence="2">M15 family metallopeptidase</fullName>
    </submittedName>
</protein>
<gene>
    <name evidence="2" type="ORF">H8Z76_02535</name>
</gene>
<organism evidence="2 3">
    <name type="scientific">Roseburia yibonii</name>
    <dbReference type="NCBI Taxonomy" id="2763063"/>
    <lineage>
        <taxon>Bacteria</taxon>
        <taxon>Bacillati</taxon>
        <taxon>Bacillota</taxon>
        <taxon>Clostridia</taxon>
        <taxon>Lachnospirales</taxon>
        <taxon>Lachnospiraceae</taxon>
        <taxon>Roseburia</taxon>
    </lineage>
</organism>
<dbReference type="InterPro" id="IPR039561">
    <property type="entry name" value="Peptidase_M15C"/>
</dbReference>
<evidence type="ECO:0000313" key="2">
    <source>
        <dbReference type="EMBL" id="MBC5752913.1"/>
    </source>
</evidence>
<sequence>MQGKSYRDDCMVPREELRYVHILHKDLDGNTKEGELVVNQKIAEDVLEIFRELYEADYPIEKVRLVDAYDADDEASMRDNNTSAFNFRFISHTTKVSKHGEGLAVDINTLYNPYVKEVDGQTVVEPETALPYVDRTLDFPYKIDHGDLCYKLFTEHGFVWGGDWETRKDYQHFEMPDTEE</sequence>
<name>A0ABR7I7J5_9FIRM</name>
<feature type="domain" description="Peptidase M15C" evidence="1">
    <location>
        <begin position="92"/>
        <end position="175"/>
    </location>
</feature>
<proteinExistence type="predicted"/>